<sequence length="168" mass="19281">MSSEQLTEQHLSGALITSHLTLQQFKDLISDTGIESESLDGNVESWYQHLMERDSHLRENISKEVRSFISRTKETQIKELEDLQSSKTFTLEELINHLYSIDQILNIKLKNLDDEISENTVKFKKLNDMILQSNNDTSDGNSSADITDTLETIKKYKSMISNDIDDPI</sequence>
<accession>A7TKA5</accession>
<reference evidence="1 2" key="1">
    <citation type="journal article" date="2007" name="Proc. Natl. Acad. Sci. U.S.A.">
        <title>Independent sorting-out of thousands of duplicated gene pairs in two yeast species descended from a whole-genome duplication.</title>
        <authorList>
            <person name="Scannell D.R."/>
            <person name="Frank A.C."/>
            <person name="Conant G.C."/>
            <person name="Byrne K.P."/>
            <person name="Woolfit M."/>
            <person name="Wolfe K.H."/>
        </authorList>
    </citation>
    <scope>NUCLEOTIDE SEQUENCE [LARGE SCALE GENOMIC DNA]</scope>
    <source>
        <strain evidence="2">ATCC 22028 / DSM 70294 / BCRC 21397 / CBS 2163 / NBRC 10782 / NRRL Y-8283 / UCD 57-17</strain>
    </source>
</reference>
<keyword evidence="2" id="KW-1185">Reference proteome</keyword>
<dbReference type="STRING" id="436907.A7TKA5"/>
<dbReference type="InParanoid" id="A7TKA5"/>
<protein>
    <submittedName>
        <fullName evidence="1">Uncharacterized protein</fullName>
    </submittedName>
</protein>
<dbReference type="OMA" id="ATCTETR"/>
<gene>
    <name evidence="1" type="ORF">Kpol_1062p50</name>
</gene>
<dbReference type="Proteomes" id="UP000000267">
    <property type="component" value="Unassembled WGS sequence"/>
</dbReference>
<organism evidence="2">
    <name type="scientific">Vanderwaltozyma polyspora (strain ATCC 22028 / DSM 70294 / BCRC 21397 / CBS 2163 / NBRC 10782 / NRRL Y-8283 / UCD 57-17)</name>
    <name type="common">Kluyveromyces polysporus</name>
    <dbReference type="NCBI Taxonomy" id="436907"/>
    <lineage>
        <taxon>Eukaryota</taxon>
        <taxon>Fungi</taxon>
        <taxon>Dikarya</taxon>
        <taxon>Ascomycota</taxon>
        <taxon>Saccharomycotina</taxon>
        <taxon>Saccharomycetes</taxon>
        <taxon>Saccharomycetales</taxon>
        <taxon>Saccharomycetaceae</taxon>
        <taxon>Vanderwaltozyma</taxon>
    </lineage>
</organism>
<proteinExistence type="predicted"/>
<dbReference type="KEGG" id="vpo:Kpol_1062p50"/>
<dbReference type="eggNOG" id="ENOG502SFRX">
    <property type="taxonomic scope" value="Eukaryota"/>
</dbReference>
<dbReference type="RefSeq" id="XP_001645198.1">
    <property type="nucleotide sequence ID" value="XM_001645148.1"/>
</dbReference>
<evidence type="ECO:0000313" key="2">
    <source>
        <dbReference type="Proteomes" id="UP000000267"/>
    </source>
</evidence>
<dbReference type="OrthoDB" id="4036041at2759"/>
<dbReference type="HOGENOM" id="CLU_135200_0_0_1"/>
<dbReference type="PhylomeDB" id="A7TKA5"/>
<evidence type="ECO:0000313" key="1">
    <source>
        <dbReference type="EMBL" id="EDO17340.1"/>
    </source>
</evidence>
<dbReference type="GeneID" id="5545550"/>
<dbReference type="AlphaFoldDB" id="A7TKA5"/>
<dbReference type="EMBL" id="DS480406">
    <property type="protein sequence ID" value="EDO17340.1"/>
    <property type="molecule type" value="Genomic_DNA"/>
</dbReference>
<dbReference type="FunCoup" id="A7TKA5">
    <property type="interactions" value="78"/>
</dbReference>
<name>A7TKA5_VANPO</name>